<dbReference type="Proteomes" id="UP000230002">
    <property type="component" value="Unassembled WGS sequence"/>
</dbReference>
<name>A0A2G8RMZ0_9APHY</name>
<dbReference type="OrthoDB" id="2758420at2759"/>
<comment type="caution">
    <text evidence="1">The sequence shown here is derived from an EMBL/GenBank/DDBJ whole genome shotgun (WGS) entry which is preliminary data.</text>
</comment>
<sequence length="484" mass="54899">MDSANLNIDILHLILERSDQITVSQVMKTCRSLNREGTKYLLSDIPTISNRSQALSFLQFMLPTRQSADSPHRLHCIDSLHLMLYSEEEVQIVARVLKPFFVDIAPQAPNFSLLQIDLAERFFAADPELPASVASLKTLNFLMLDDVGEKTVMMLRALQSPLTKVDVHFDLDIGPSAPEDRDPVSFLRRSEDTLRWISLRSSVSSFAAGCYRNVRMLTLNYIDVPNTRHFVEAFPNLECLRATECKAHLEPDPEAAVERQRALNIAGQAGHGSWRRLTSYKGSILMLYAFALRCQVSHICVHDEEEAEMDPAQLWAILADTSPLHLTIQVRGVEYFLMQAEEFVELSRSEEFGRVPSFRLELRLWRSNWDADMEALMNLVYEAIAPSPIPAVALIIDVSSATTKRTFSHRHGWRRPNNEPPSPSPVKLYLDTVEPDTVAERLFTGNPSRCAVKVVFIRTWGERPVIAHRGAPGLIIDHDFDKYF</sequence>
<organism evidence="1 2">
    <name type="scientific">Ganoderma sinense ZZ0214-1</name>
    <dbReference type="NCBI Taxonomy" id="1077348"/>
    <lineage>
        <taxon>Eukaryota</taxon>
        <taxon>Fungi</taxon>
        <taxon>Dikarya</taxon>
        <taxon>Basidiomycota</taxon>
        <taxon>Agaricomycotina</taxon>
        <taxon>Agaricomycetes</taxon>
        <taxon>Polyporales</taxon>
        <taxon>Polyporaceae</taxon>
        <taxon>Ganoderma</taxon>
    </lineage>
</organism>
<keyword evidence="2" id="KW-1185">Reference proteome</keyword>
<protein>
    <recommendedName>
        <fullName evidence="3">F-box domain-containing protein</fullName>
    </recommendedName>
</protein>
<dbReference type="EMBL" id="AYKW01000069">
    <property type="protein sequence ID" value="PIL22882.1"/>
    <property type="molecule type" value="Genomic_DNA"/>
</dbReference>
<evidence type="ECO:0008006" key="3">
    <source>
        <dbReference type="Google" id="ProtNLM"/>
    </source>
</evidence>
<evidence type="ECO:0000313" key="2">
    <source>
        <dbReference type="Proteomes" id="UP000230002"/>
    </source>
</evidence>
<gene>
    <name evidence="1" type="ORF">GSI_15578</name>
</gene>
<reference evidence="1 2" key="1">
    <citation type="journal article" date="2015" name="Sci. Rep.">
        <title>Chromosome-level genome map provides insights into diverse defense mechanisms in the medicinal fungus Ganoderma sinense.</title>
        <authorList>
            <person name="Zhu Y."/>
            <person name="Xu J."/>
            <person name="Sun C."/>
            <person name="Zhou S."/>
            <person name="Xu H."/>
            <person name="Nelson D.R."/>
            <person name="Qian J."/>
            <person name="Song J."/>
            <person name="Luo H."/>
            <person name="Xiang L."/>
            <person name="Li Y."/>
            <person name="Xu Z."/>
            <person name="Ji A."/>
            <person name="Wang L."/>
            <person name="Lu S."/>
            <person name="Hayward A."/>
            <person name="Sun W."/>
            <person name="Li X."/>
            <person name="Schwartz D.C."/>
            <person name="Wang Y."/>
            <person name="Chen S."/>
        </authorList>
    </citation>
    <scope>NUCLEOTIDE SEQUENCE [LARGE SCALE GENOMIC DNA]</scope>
    <source>
        <strain evidence="1 2">ZZ0214-1</strain>
    </source>
</reference>
<accession>A0A2G8RMZ0</accession>
<evidence type="ECO:0000313" key="1">
    <source>
        <dbReference type="EMBL" id="PIL22882.1"/>
    </source>
</evidence>
<proteinExistence type="predicted"/>
<dbReference type="AlphaFoldDB" id="A0A2G8RMZ0"/>